<keyword evidence="4" id="KW-1185">Reference proteome</keyword>
<reference evidence="4" key="1">
    <citation type="journal article" date="2019" name="Int. J. Syst. Evol. Microbiol.">
        <title>The Global Catalogue of Microorganisms (GCM) 10K type strain sequencing project: providing services to taxonomists for standard genome sequencing and annotation.</title>
        <authorList>
            <consortium name="The Broad Institute Genomics Platform"/>
            <consortium name="The Broad Institute Genome Sequencing Center for Infectious Disease"/>
            <person name="Wu L."/>
            <person name="Ma J."/>
        </authorList>
    </citation>
    <scope>NUCLEOTIDE SEQUENCE [LARGE SCALE GENOMIC DNA]</scope>
    <source>
        <strain evidence="4">CCUG 62953</strain>
    </source>
</reference>
<dbReference type="SMART" id="SM00463">
    <property type="entry name" value="SMR"/>
    <property type="match status" value="1"/>
</dbReference>
<dbReference type="Gene3D" id="3.30.1370.110">
    <property type="match status" value="1"/>
</dbReference>
<proteinExistence type="predicted"/>
<dbReference type="Pfam" id="PF01713">
    <property type="entry name" value="Smr"/>
    <property type="match status" value="1"/>
</dbReference>
<dbReference type="PANTHER" id="PTHR35562:SF2">
    <property type="entry name" value="DNA ENDONUCLEASE SMRA-RELATED"/>
    <property type="match status" value="1"/>
</dbReference>
<evidence type="ECO:0000256" key="1">
    <source>
        <dbReference type="SAM" id="MobiDB-lite"/>
    </source>
</evidence>
<dbReference type="InterPro" id="IPR036063">
    <property type="entry name" value="Smr_dom_sf"/>
</dbReference>
<feature type="compositionally biased region" description="Polar residues" evidence="1">
    <location>
        <begin position="66"/>
        <end position="78"/>
    </location>
</feature>
<name>A0ABW3ZEQ1_9RHOB</name>
<feature type="region of interest" description="Disordered" evidence="1">
    <location>
        <begin position="24"/>
        <end position="78"/>
    </location>
</feature>
<dbReference type="Proteomes" id="UP001597135">
    <property type="component" value="Unassembled WGS sequence"/>
</dbReference>
<dbReference type="PROSITE" id="PS50828">
    <property type="entry name" value="SMR"/>
    <property type="match status" value="1"/>
</dbReference>
<dbReference type="PANTHER" id="PTHR35562">
    <property type="entry name" value="DNA ENDONUCLEASE SMRA-RELATED"/>
    <property type="match status" value="1"/>
</dbReference>
<accession>A0ABW3ZEQ1</accession>
<evidence type="ECO:0000313" key="3">
    <source>
        <dbReference type="EMBL" id="MFD1341208.1"/>
    </source>
</evidence>
<organism evidence="3 4">
    <name type="scientific">Litorisediminicola beolgyonensis</name>
    <dbReference type="NCBI Taxonomy" id="1173614"/>
    <lineage>
        <taxon>Bacteria</taxon>
        <taxon>Pseudomonadati</taxon>
        <taxon>Pseudomonadota</taxon>
        <taxon>Alphaproteobacteria</taxon>
        <taxon>Rhodobacterales</taxon>
        <taxon>Paracoccaceae</taxon>
        <taxon>Litorisediminicola</taxon>
    </lineage>
</organism>
<dbReference type="SUPFAM" id="SSF160443">
    <property type="entry name" value="SMR domain-like"/>
    <property type="match status" value="1"/>
</dbReference>
<evidence type="ECO:0000313" key="4">
    <source>
        <dbReference type="Proteomes" id="UP001597135"/>
    </source>
</evidence>
<dbReference type="InterPro" id="IPR002625">
    <property type="entry name" value="Smr_dom"/>
</dbReference>
<dbReference type="RefSeq" id="WP_386801265.1">
    <property type="nucleotide sequence ID" value="NZ_JBHTMU010000002.1"/>
</dbReference>
<feature type="domain" description="Smr" evidence="2">
    <location>
        <begin position="103"/>
        <end position="193"/>
    </location>
</feature>
<protein>
    <submittedName>
        <fullName evidence="3">Smr/MutS family protein</fullName>
    </submittedName>
</protein>
<evidence type="ECO:0000259" key="2">
    <source>
        <dbReference type="PROSITE" id="PS50828"/>
    </source>
</evidence>
<dbReference type="EMBL" id="JBHTMU010000002">
    <property type="protein sequence ID" value="MFD1341208.1"/>
    <property type="molecule type" value="Genomic_DNA"/>
</dbReference>
<gene>
    <name evidence="3" type="ORF">ACFQ4E_02125</name>
</gene>
<sequence>MSRRRLSPDELDLWSRVARSAQRMDNRDYFAPKGPAPKPPLPRDTARSEPVSRFSLGEAAPRKSETWSPPATTSEQLRNQPVKMDAKAFQRLKRGKLVPEARIDLHGMTLDRAHPALIRFILTSHSRGLRLVLVITGKGTREDPYDPAPRRRGVLKSQVPQWLRMPPLAPLILQVSEAHIRHGGAGAYYVYLKRGSAS</sequence>
<comment type="caution">
    <text evidence="3">The sequence shown here is derived from an EMBL/GenBank/DDBJ whole genome shotgun (WGS) entry which is preliminary data.</text>
</comment>